<organism evidence="1 2">
    <name type="scientific">Clostridium senegalense</name>
    <dbReference type="NCBI Taxonomy" id="1465809"/>
    <lineage>
        <taxon>Bacteria</taxon>
        <taxon>Bacillati</taxon>
        <taxon>Bacillota</taxon>
        <taxon>Clostridia</taxon>
        <taxon>Eubacteriales</taxon>
        <taxon>Clostridiaceae</taxon>
        <taxon>Clostridium</taxon>
    </lineage>
</organism>
<dbReference type="InterPro" id="IPR025648">
    <property type="entry name" value="DUF4358"/>
</dbReference>
<keyword evidence="2" id="KW-1185">Reference proteome</keyword>
<dbReference type="PROSITE" id="PS51257">
    <property type="entry name" value="PROKAR_LIPOPROTEIN"/>
    <property type="match status" value="1"/>
</dbReference>
<dbReference type="EMBL" id="JAAGPU010000002">
    <property type="protein sequence ID" value="NEU03666.1"/>
    <property type="molecule type" value="Genomic_DNA"/>
</dbReference>
<name>A0A6M0GYJ3_9CLOT</name>
<protein>
    <submittedName>
        <fullName evidence="1">DUF4358 domain-containing protein</fullName>
    </submittedName>
</protein>
<dbReference type="AlphaFoldDB" id="A0A6M0GYJ3"/>
<dbReference type="Proteomes" id="UP000481872">
    <property type="component" value="Unassembled WGS sequence"/>
</dbReference>
<accession>A0A6M0GYJ3</accession>
<dbReference type="RefSeq" id="WP_061994216.1">
    <property type="nucleotide sequence ID" value="NZ_JAAGPU010000002.1"/>
</dbReference>
<comment type="caution">
    <text evidence="1">The sequence shown here is derived from an EMBL/GenBank/DDBJ whole genome shotgun (WGS) entry which is preliminary data.</text>
</comment>
<proteinExistence type="predicted"/>
<sequence>MKKIITFMIAVIMCLSLIGCSKSKEEVKNIPVADIMAAVEKEVEFRPMENFQSGDILNAQYYIKDEDVEEYIIKKAMMNVSAAEITIIKAKDESKVETIKNGVKKRQEDLDKQWSQYLPDQHELVKNAKIKVVGNYVIFIVDEESEKIEKIIDSQLK</sequence>
<gene>
    <name evidence="1" type="ORF">G3M99_02110</name>
</gene>
<evidence type="ECO:0000313" key="2">
    <source>
        <dbReference type="Proteomes" id="UP000481872"/>
    </source>
</evidence>
<evidence type="ECO:0000313" key="1">
    <source>
        <dbReference type="EMBL" id="NEU03666.1"/>
    </source>
</evidence>
<dbReference type="Pfam" id="PF14270">
    <property type="entry name" value="DUF4358"/>
    <property type="match status" value="1"/>
</dbReference>
<reference evidence="1 2" key="1">
    <citation type="submission" date="2020-02" db="EMBL/GenBank/DDBJ databases">
        <title>Genome assembly of a novel Clostridium senegalense strain.</title>
        <authorList>
            <person name="Gupta T.B."/>
            <person name="Jauregui R."/>
            <person name="Maclean P."/>
            <person name="Nawarathana A."/>
            <person name="Brightwell G."/>
        </authorList>
    </citation>
    <scope>NUCLEOTIDE SEQUENCE [LARGE SCALE GENOMIC DNA]</scope>
    <source>
        <strain evidence="1 2">AGRFS4</strain>
    </source>
</reference>